<protein>
    <recommendedName>
        <fullName evidence="1">F-box domain-containing protein</fullName>
    </recommendedName>
</protein>
<keyword evidence="3" id="KW-1185">Reference proteome</keyword>
<dbReference type="SMART" id="SM00256">
    <property type="entry name" value="FBOX"/>
    <property type="match status" value="1"/>
</dbReference>
<evidence type="ECO:0000313" key="3">
    <source>
        <dbReference type="Proteomes" id="UP001152798"/>
    </source>
</evidence>
<proteinExistence type="predicted"/>
<dbReference type="AlphaFoldDB" id="A0A9P0H245"/>
<evidence type="ECO:0000313" key="2">
    <source>
        <dbReference type="EMBL" id="CAH1389642.1"/>
    </source>
</evidence>
<dbReference type="InterPro" id="IPR011047">
    <property type="entry name" value="Quinoprotein_ADH-like_sf"/>
</dbReference>
<dbReference type="Gene3D" id="1.20.1280.50">
    <property type="match status" value="1"/>
</dbReference>
<dbReference type="Proteomes" id="UP001152798">
    <property type="component" value="Chromosome 1"/>
</dbReference>
<sequence length="439" mass="51771">MDFIGLLPPEISEKVLAHLDMYDIMNCSLVSKAWYNATNSNTIWKPFWNPNNPPKESEGCADFDWTFGSPCTWKLFRMNHYRIINNWKEDRYKRYEIDGRWLDTTAYDGKTLVVNNGPLDIYRIENGNLVHIQTLRNRNYDAYMCSTNSTFIAVKYKPFVVVYHNENDKYKTSYYLYNKGQNTKLYCTKDPREIDTSSDDNFTYPYWSNLMCILGDTLYVYLSHLKVLYAWEMKEMKCLLEKKADINDVSYDKNCVYLCIRNSIFVFDKNGSIVMRLEARWNIGKMHCNHNMILAQRGLNEEVEFCAWDKTTGNVVFNKKMNVSEDLILHPKKNVILDLVDTWQVEKKEITAYNLLDGSLLWKSRISEYSLLGDLHSIVAERFLLFCTYTRHIFDVYDTDSGSYLYSLNHIDDDDLYASYDLLIYCCNKNAKLILHIYS</sequence>
<dbReference type="Pfam" id="PF12937">
    <property type="entry name" value="F-box-like"/>
    <property type="match status" value="1"/>
</dbReference>
<dbReference type="Gene3D" id="2.130.10.10">
    <property type="entry name" value="YVTN repeat-like/Quinoprotein amine dehydrogenase"/>
    <property type="match status" value="1"/>
</dbReference>
<dbReference type="SUPFAM" id="SSF50998">
    <property type="entry name" value="Quinoprotein alcohol dehydrogenase-like"/>
    <property type="match status" value="1"/>
</dbReference>
<evidence type="ECO:0000259" key="1">
    <source>
        <dbReference type="PROSITE" id="PS50181"/>
    </source>
</evidence>
<accession>A0A9P0H245</accession>
<dbReference type="InterPro" id="IPR036047">
    <property type="entry name" value="F-box-like_dom_sf"/>
</dbReference>
<organism evidence="2 3">
    <name type="scientific">Nezara viridula</name>
    <name type="common">Southern green stink bug</name>
    <name type="synonym">Cimex viridulus</name>
    <dbReference type="NCBI Taxonomy" id="85310"/>
    <lineage>
        <taxon>Eukaryota</taxon>
        <taxon>Metazoa</taxon>
        <taxon>Ecdysozoa</taxon>
        <taxon>Arthropoda</taxon>
        <taxon>Hexapoda</taxon>
        <taxon>Insecta</taxon>
        <taxon>Pterygota</taxon>
        <taxon>Neoptera</taxon>
        <taxon>Paraneoptera</taxon>
        <taxon>Hemiptera</taxon>
        <taxon>Heteroptera</taxon>
        <taxon>Panheteroptera</taxon>
        <taxon>Pentatomomorpha</taxon>
        <taxon>Pentatomoidea</taxon>
        <taxon>Pentatomidae</taxon>
        <taxon>Pentatominae</taxon>
        <taxon>Nezara</taxon>
    </lineage>
</organism>
<dbReference type="InterPro" id="IPR015943">
    <property type="entry name" value="WD40/YVTN_repeat-like_dom_sf"/>
</dbReference>
<dbReference type="InterPro" id="IPR001810">
    <property type="entry name" value="F-box_dom"/>
</dbReference>
<feature type="domain" description="F-box" evidence="1">
    <location>
        <begin position="1"/>
        <end position="47"/>
    </location>
</feature>
<dbReference type="EMBL" id="OV725077">
    <property type="protein sequence ID" value="CAH1389642.1"/>
    <property type="molecule type" value="Genomic_DNA"/>
</dbReference>
<name>A0A9P0H245_NEZVI</name>
<dbReference type="OrthoDB" id="6581237at2759"/>
<gene>
    <name evidence="2" type="ORF">NEZAVI_LOCUS1010</name>
</gene>
<reference evidence="2" key="1">
    <citation type="submission" date="2022-01" db="EMBL/GenBank/DDBJ databases">
        <authorList>
            <person name="King R."/>
        </authorList>
    </citation>
    <scope>NUCLEOTIDE SEQUENCE</scope>
</reference>
<dbReference type="PROSITE" id="PS50181">
    <property type="entry name" value="FBOX"/>
    <property type="match status" value="1"/>
</dbReference>
<dbReference type="SUPFAM" id="SSF81383">
    <property type="entry name" value="F-box domain"/>
    <property type="match status" value="1"/>
</dbReference>